<dbReference type="Proteomes" id="UP000001645">
    <property type="component" value="Unplaced"/>
</dbReference>
<accession>A0A803YI25</accession>
<reference evidence="2" key="1">
    <citation type="journal article" date="2010" name="PLoS Biol.">
        <title>Multi-platform next-generation sequencing of the domestic turkey (Meleagris gallopavo): genome assembly and analysis.</title>
        <authorList>
            <person name="Dalloul R.A."/>
            <person name="Long J.A."/>
            <person name="Zimin A.V."/>
            <person name="Aslam L."/>
            <person name="Beal K."/>
            <person name="Blomberg L.A."/>
            <person name="Bouffard P."/>
            <person name="Burt D.W."/>
            <person name="Crasta O."/>
            <person name="Crooijmans R.P."/>
            <person name="Cooper K."/>
            <person name="Coulombe R.A."/>
            <person name="De S."/>
            <person name="Delany M.E."/>
            <person name="Dodgson J.B."/>
            <person name="Dong J.J."/>
            <person name="Evans C."/>
            <person name="Frederickson K.M."/>
            <person name="Flicek P."/>
            <person name="Florea L."/>
            <person name="Folkerts O."/>
            <person name="Groenen M.A."/>
            <person name="Harkins T.T."/>
            <person name="Herrero J."/>
            <person name="Hoffmann S."/>
            <person name="Megens H.J."/>
            <person name="Jiang A."/>
            <person name="de Jong P."/>
            <person name="Kaiser P."/>
            <person name="Kim H."/>
            <person name="Kim K.W."/>
            <person name="Kim S."/>
            <person name="Langenberger D."/>
            <person name="Lee M.K."/>
            <person name="Lee T."/>
            <person name="Mane S."/>
            <person name="Marcais G."/>
            <person name="Marz M."/>
            <person name="McElroy A.P."/>
            <person name="Modise T."/>
            <person name="Nefedov M."/>
            <person name="Notredame C."/>
            <person name="Paton I.R."/>
            <person name="Payne W.S."/>
            <person name="Pertea G."/>
            <person name="Prickett D."/>
            <person name="Puiu D."/>
            <person name="Qioa D."/>
            <person name="Raineri E."/>
            <person name="Ruffier M."/>
            <person name="Salzberg S.L."/>
            <person name="Schatz M.C."/>
            <person name="Scheuring C."/>
            <person name="Schmidt C.J."/>
            <person name="Schroeder S."/>
            <person name="Searle S.M."/>
            <person name="Smith E.J."/>
            <person name="Smith J."/>
            <person name="Sonstegard T.S."/>
            <person name="Stadler P.F."/>
            <person name="Tafer H."/>
            <person name="Tu Z.J."/>
            <person name="Van Tassell C.P."/>
            <person name="Vilella A.J."/>
            <person name="Williams K.P."/>
            <person name="Yorke J.A."/>
            <person name="Zhang L."/>
            <person name="Zhang H.B."/>
            <person name="Zhang X."/>
            <person name="Zhang Y."/>
            <person name="Reed K.M."/>
        </authorList>
    </citation>
    <scope>NUCLEOTIDE SEQUENCE [LARGE SCALE GENOMIC DNA]</scope>
</reference>
<dbReference type="PANTHER" id="PTHR11735">
    <property type="entry name" value="TRNA N6-ADENOSINE THREONYLCARBAMOYLTRANSFERASE"/>
    <property type="match status" value="1"/>
</dbReference>
<dbReference type="InParanoid" id="A0A803YI25"/>
<dbReference type="GO" id="GO:0005737">
    <property type="term" value="C:cytoplasm"/>
    <property type="evidence" value="ECO:0007669"/>
    <property type="project" value="TreeGrafter"/>
</dbReference>
<dbReference type="AlphaFoldDB" id="A0A803YI25"/>
<gene>
    <name evidence="2" type="primary">OSGEP</name>
</gene>
<keyword evidence="3" id="KW-1185">Reference proteome</keyword>
<reference evidence="2" key="3">
    <citation type="submission" date="2025-09" db="UniProtKB">
        <authorList>
            <consortium name="Ensembl"/>
        </authorList>
    </citation>
    <scope>IDENTIFICATION</scope>
</reference>
<sequence length="230" mass="25772">MRPHACSLQVIAFSRRRYRIFGETLDIAVGNCLDRVARLLQISNDPSPGYNVEQMAKRCVWGEGGGASRVFRRVVTRVVACGVTRCHSWHLLACRGVFAAFPRVSSRALTPFSRVLMCFHVFSRLLSHAARRVVVCCHVCGCVSPHLVTCWVSRRVPVCWHMLVVCLHVFSSFLLRLLIRVIACCHACHKHLVFPGAFSRALACWPCAFMCFPVPCRTGSCVLSRVATRV</sequence>
<dbReference type="Pfam" id="PF00814">
    <property type="entry name" value="TsaD"/>
    <property type="match status" value="1"/>
</dbReference>
<dbReference type="Gene3D" id="3.30.420.40">
    <property type="match status" value="1"/>
</dbReference>
<evidence type="ECO:0000313" key="3">
    <source>
        <dbReference type="Proteomes" id="UP000001645"/>
    </source>
</evidence>
<organism evidence="2 3">
    <name type="scientific">Meleagris gallopavo</name>
    <name type="common">Wild turkey</name>
    <dbReference type="NCBI Taxonomy" id="9103"/>
    <lineage>
        <taxon>Eukaryota</taxon>
        <taxon>Metazoa</taxon>
        <taxon>Chordata</taxon>
        <taxon>Craniata</taxon>
        <taxon>Vertebrata</taxon>
        <taxon>Euteleostomi</taxon>
        <taxon>Archelosauria</taxon>
        <taxon>Archosauria</taxon>
        <taxon>Dinosauria</taxon>
        <taxon>Saurischia</taxon>
        <taxon>Theropoda</taxon>
        <taxon>Coelurosauria</taxon>
        <taxon>Aves</taxon>
        <taxon>Neognathae</taxon>
        <taxon>Galloanserae</taxon>
        <taxon>Galliformes</taxon>
        <taxon>Phasianidae</taxon>
        <taxon>Meleagridinae</taxon>
        <taxon>Meleagris</taxon>
    </lineage>
</organism>
<dbReference type="Ensembl" id="ENSMGAT00000037040.1">
    <property type="protein sequence ID" value="ENSMGAP00000031423.1"/>
    <property type="gene ID" value="ENSMGAG00000017827.1"/>
</dbReference>
<proteinExistence type="predicted"/>
<dbReference type="GO" id="GO:0000408">
    <property type="term" value="C:EKC/KEOPS complex"/>
    <property type="evidence" value="ECO:0007669"/>
    <property type="project" value="TreeGrafter"/>
</dbReference>
<feature type="domain" description="Gcp-like" evidence="1">
    <location>
        <begin position="9"/>
        <end position="58"/>
    </location>
</feature>
<name>A0A803YI25_MELGA</name>
<protein>
    <recommendedName>
        <fullName evidence="1">Gcp-like domain-containing protein</fullName>
    </recommendedName>
</protein>
<dbReference type="InterPro" id="IPR000905">
    <property type="entry name" value="Gcp-like_dom"/>
</dbReference>
<dbReference type="PANTHER" id="PTHR11735:SF14">
    <property type="entry name" value="TRNA N6-ADENOSINE THREONYLCARBAMOYLTRANSFERASE"/>
    <property type="match status" value="1"/>
</dbReference>
<evidence type="ECO:0000313" key="2">
    <source>
        <dbReference type="Ensembl" id="ENSMGAP00000031423.1"/>
    </source>
</evidence>
<evidence type="ECO:0000259" key="1">
    <source>
        <dbReference type="Pfam" id="PF00814"/>
    </source>
</evidence>
<reference evidence="2" key="2">
    <citation type="submission" date="2025-08" db="UniProtKB">
        <authorList>
            <consortium name="Ensembl"/>
        </authorList>
    </citation>
    <scope>IDENTIFICATION</scope>
</reference>